<sequence length="184" mass="21156">MKPGAIGGWKAILLVLGLTGCASHYSVSESELSQHLNRHLRSETELSADRFLRATLTLSDIDVQIGRTPDRVTVTADSRLSVKTPLVPLKARVEFEFEARPWYDRGDHSVYLQELTLVRMEATPRQLEQLILPASQEAMRFVRLYLESQPVYRLDQKGWKEDLLRRFGKEIQIQPGRLEFVLRP</sequence>
<keyword evidence="2" id="KW-1185">Reference proteome</keyword>
<evidence type="ECO:0000313" key="2">
    <source>
        <dbReference type="Proteomes" id="UP001501600"/>
    </source>
</evidence>
<gene>
    <name evidence="1" type="ORF">GCM10025772_24310</name>
</gene>
<dbReference type="EMBL" id="BAABLF010000024">
    <property type="protein sequence ID" value="GAA5193425.1"/>
    <property type="molecule type" value="Genomic_DNA"/>
</dbReference>
<protein>
    <submittedName>
        <fullName evidence="1">DUF1439 domain-containing protein</fullName>
    </submittedName>
</protein>
<reference evidence="2" key="1">
    <citation type="journal article" date="2019" name="Int. J. Syst. Evol. Microbiol.">
        <title>The Global Catalogue of Microorganisms (GCM) 10K type strain sequencing project: providing services to taxonomists for standard genome sequencing and annotation.</title>
        <authorList>
            <consortium name="The Broad Institute Genomics Platform"/>
            <consortium name="The Broad Institute Genome Sequencing Center for Infectious Disease"/>
            <person name="Wu L."/>
            <person name="Ma J."/>
        </authorList>
    </citation>
    <scope>NUCLEOTIDE SEQUENCE [LARGE SCALE GENOMIC DNA]</scope>
    <source>
        <strain evidence="2">JCM 18720</strain>
    </source>
</reference>
<dbReference type="Proteomes" id="UP001501600">
    <property type="component" value="Unassembled WGS sequence"/>
</dbReference>
<dbReference type="Pfam" id="PF07273">
    <property type="entry name" value="DUF1439"/>
    <property type="match status" value="1"/>
</dbReference>
<dbReference type="Gene3D" id="3.15.10.40">
    <property type="entry name" value="Uncharacterised protein PF07273, DUF1439"/>
    <property type="match status" value="1"/>
</dbReference>
<evidence type="ECO:0000313" key="1">
    <source>
        <dbReference type="EMBL" id="GAA5193425.1"/>
    </source>
</evidence>
<dbReference type="RefSeq" id="WP_345317372.1">
    <property type="nucleotide sequence ID" value="NZ_BAABLF010000024.1"/>
</dbReference>
<comment type="caution">
    <text evidence="1">The sequence shown here is derived from an EMBL/GenBank/DDBJ whole genome shotgun (WGS) entry which is preliminary data.</text>
</comment>
<proteinExistence type="predicted"/>
<dbReference type="InterPro" id="IPR010835">
    <property type="entry name" value="DUF1439"/>
</dbReference>
<accession>A0ABP9SCW8</accession>
<name>A0ABP9SCW8_9GAMM</name>
<dbReference type="PROSITE" id="PS51257">
    <property type="entry name" value="PROKAR_LIPOPROTEIN"/>
    <property type="match status" value="1"/>
</dbReference>
<organism evidence="1 2">
    <name type="scientific">Ferrimonas gelatinilytica</name>
    <dbReference type="NCBI Taxonomy" id="1255257"/>
    <lineage>
        <taxon>Bacteria</taxon>
        <taxon>Pseudomonadati</taxon>
        <taxon>Pseudomonadota</taxon>
        <taxon>Gammaproteobacteria</taxon>
        <taxon>Alteromonadales</taxon>
        <taxon>Ferrimonadaceae</taxon>
        <taxon>Ferrimonas</taxon>
    </lineage>
</organism>